<proteinExistence type="predicted"/>
<sequence>MEGLSEMVMSLDETPISGSSASGGHNWRAYEALHSSILVDLDKRNNLFGCGDSGSHCSEREKQNIENWGGQMQK</sequence>
<protein>
    <submittedName>
        <fullName evidence="1">Uncharacterized protein</fullName>
    </submittedName>
</protein>
<gene>
    <name evidence="1" type="ORF">O6P43_003397</name>
</gene>
<dbReference type="EMBL" id="JARAOO010000002">
    <property type="protein sequence ID" value="KAJ7980077.1"/>
    <property type="molecule type" value="Genomic_DNA"/>
</dbReference>
<name>A0AAD7VLE5_QUISA</name>
<dbReference type="Proteomes" id="UP001163823">
    <property type="component" value="Chromosome 2"/>
</dbReference>
<evidence type="ECO:0000313" key="2">
    <source>
        <dbReference type="Proteomes" id="UP001163823"/>
    </source>
</evidence>
<accession>A0AAD7VLE5</accession>
<reference evidence="1" key="1">
    <citation type="journal article" date="2023" name="Science">
        <title>Elucidation of the pathway for biosynthesis of saponin adjuvants from the soapbark tree.</title>
        <authorList>
            <person name="Reed J."/>
            <person name="Orme A."/>
            <person name="El-Demerdash A."/>
            <person name="Owen C."/>
            <person name="Martin L.B.B."/>
            <person name="Misra R.C."/>
            <person name="Kikuchi S."/>
            <person name="Rejzek M."/>
            <person name="Martin A.C."/>
            <person name="Harkess A."/>
            <person name="Leebens-Mack J."/>
            <person name="Louveau T."/>
            <person name="Stephenson M.J."/>
            <person name="Osbourn A."/>
        </authorList>
    </citation>
    <scope>NUCLEOTIDE SEQUENCE</scope>
    <source>
        <strain evidence="1">S10</strain>
    </source>
</reference>
<evidence type="ECO:0000313" key="1">
    <source>
        <dbReference type="EMBL" id="KAJ7980077.1"/>
    </source>
</evidence>
<keyword evidence="2" id="KW-1185">Reference proteome</keyword>
<comment type="caution">
    <text evidence="1">The sequence shown here is derived from an EMBL/GenBank/DDBJ whole genome shotgun (WGS) entry which is preliminary data.</text>
</comment>
<dbReference type="KEGG" id="qsa:O6P43_003397"/>
<organism evidence="1 2">
    <name type="scientific">Quillaja saponaria</name>
    <name type="common">Soap bark tree</name>
    <dbReference type="NCBI Taxonomy" id="32244"/>
    <lineage>
        <taxon>Eukaryota</taxon>
        <taxon>Viridiplantae</taxon>
        <taxon>Streptophyta</taxon>
        <taxon>Embryophyta</taxon>
        <taxon>Tracheophyta</taxon>
        <taxon>Spermatophyta</taxon>
        <taxon>Magnoliopsida</taxon>
        <taxon>eudicotyledons</taxon>
        <taxon>Gunneridae</taxon>
        <taxon>Pentapetalae</taxon>
        <taxon>rosids</taxon>
        <taxon>fabids</taxon>
        <taxon>Fabales</taxon>
        <taxon>Quillajaceae</taxon>
        <taxon>Quillaja</taxon>
    </lineage>
</organism>
<dbReference type="AlphaFoldDB" id="A0AAD7VLE5"/>